<evidence type="ECO:0000313" key="10">
    <source>
        <dbReference type="Proteomes" id="UP000016569"/>
    </source>
</evidence>
<evidence type="ECO:0000313" key="9">
    <source>
        <dbReference type="EMBL" id="GAD59837.1"/>
    </source>
</evidence>
<dbReference type="Proteomes" id="UP000016569">
    <property type="component" value="Unassembled WGS sequence"/>
</dbReference>
<organism evidence="9 10">
    <name type="scientific">Brevundimonas abyssalis TAR-001</name>
    <dbReference type="NCBI Taxonomy" id="1391729"/>
    <lineage>
        <taxon>Bacteria</taxon>
        <taxon>Pseudomonadati</taxon>
        <taxon>Pseudomonadota</taxon>
        <taxon>Alphaproteobacteria</taxon>
        <taxon>Caulobacterales</taxon>
        <taxon>Caulobacteraceae</taxon>
        <taxon>Brevundimonas</taxon>
    </lineage>
</organism>
<dbReference type="GO" id="GO:0032843">
    <property type="term" value="F:hydroperoxide reductase activity"/>
    <property type="evidence" value="ECO:0007669"/>
    <property type="project" value="InterPro"/>
</dbReference>
<accession>A0A8E0NCG9</accession>
<dbReference type="GO" id="GO:0045454">
    <property type="term" value="P:cell redox homeostasis"/>
    <property type="evidence" value="ECO:0007669"/>
    <property type="project" value="TreeGrafter"/>
</dbReference>
<keyword evidence="10" id="KW-1185">Reference proteome</keyword>
<comment type="catalytic activity">
    <reaction evidence="6">
        <text>N(6)-[(R)-dihydrolipoyl]-L-lysyl-[lipoyl-carrier protein] + a hydroperoxide = N(6)-[(R)-lipoyl]-L-lysyl-[lipoyl-carrier protein] + an alcohol + H2O</text>
        <dbReference type="Rhea" id="RHEA:62636"/>
        <dbReference type="Rhea" id="RHEA-COMP:10502"/>
        <dbReference type="Rhea" id="RHEA-COMP:16355"/>
        <dbReference type="ChEBI" id="CHEBI:15377"/>
        <dbReference type="ChEBI" id="CHEBI:30879"/>
        <dbReference type="ChEBI" id="CHEBI:35924"/>
        <dbReference type="ChEBI" id="CHEBI:83099"/>
        <dbReference type="ChEBI" id="CHEBI:83100"/>
        <dbReference type="EC" id="1.11.1.28"/>
    </reaction>
</comment>
<dbReference type="InterPro" id="IPR004674">
    <property type="entry name" value="AhpD"/>
</dbReference>
<dbReference type="GO" id="GO:0051920">
    <property type="term" value="F:peroxiredoxin activity"/>
    <property type="evidence" value="ECO:0007669"/>
    <property type="project" value="InterPro"/>
</dbReference>
<dbReference type="PANTHER" id="PTHR33930:SF7">
    <property type="entry name" value="ALKYL HYDROPEROXIDE REDUCTASE AHPD"/>
    <property type="match status" value="1"/>
</dbReference>
<dbReference type="NCBIfam" id="TIGR00778">
    <property type="entry name" value="ahpD_dom"/>
    <property type="match status" value="1"/>
</dbReference>
<dbReference type="GO" id="GO:0006979">
    <property type="term" value="P:response to oxidative stress"/>
    <property type="evidence" value="ECO:0007669"/>
    <property type="project" value="InterPro"/>
</dbReference>
<dbReference type="PANTHER" id="PTHR33930">
    <property type="entry name" value="ALKYL HYDROPEROXIDE REDUCTASE AHPD"/>
    <property type="match status" value="1"/>
</dbReference>
<dbReference type="NCBIfam" id="TIGR00777">
    <property type="entry name" value="ahpD"/>
    <property type="match status" value="1"/>
</dbReference>
<dbReference type="SUPFAM" id="SSF69118">
    <property type="entry name" value="AhpD-like"/>
    <property type="match status" value="1"/>
</dbReference>
<feature type="active site" description="Proton donor" evidence="6">
    <location>
        <position position="233"/>
    </location>
</feature>
<evidence type="ECO:0000256" key="7">
    <source>
        <dbReference type="SAM" id="MobiDB-lite"/>
    </source>
</evidence>
<proteinExistence type="inferred from homology"/>
<feature type="region of interest" description="Disordered" evidence="7">
    <location>
        <begin position="28"/>
        <end position="48"/>
    </location>
</feature>
<evidence type="ECO:0000256" key="1">
    <source>
        <dbReference type="ARBA" id="ARBA00022559"/>
    </source>
</evidence>
<gene>
    <name evidence="6" type="primary">ahpD</name>
    <name evidence="9" type="ORF">MBEBAB_2087</name>
</gene>
<evidence type="ECO:0000256" key="4">
    <source>
        <dbReference type="ARBA" id="ARBA00023157"/>
    </source>
</evidence>
<sequence length="278" mass="30311">MSPTTWAAPRPTPCAWWTPCRPTSCAPATARWAAKRSPRKDGEPSGRRRRVCRRLFRGSLLFLGRYRSTRGVSLLERVHVLRLKQRAPAARAVAAFRRKPQQMSIDALRDLMPSYAKDISLNLSSLANETLLNDQQKWGTFLACAHAVGSAPVVRATEALVADKLSPEAADAARAAAAIMGMNNIYYRALHLMKNSEYQTLPARLRMNIIANPGVEKLDFELWSAAVSAINGCGACLDAHEGELKKHGVANTQVQAVLRIASVMNAASRVAAAEAARA</sequence>
<feature type="disulfide bond" description="Interchain (with AhpC); in linked form" evidence="6">
    <location>
        <position position="236"/>
    </location>
</feature>
<comment type="caution">
    <text evidence="9">The sequence shown here is derived from an EMBL/GenBank/DDBJ whole genome shotgun (WGS) entry which is preliminary data.</text>
</comment>
<dbReference type="EMBL" id="BATC01000040">
    <property type="protein sequence ID" value="GAD59837.1"/>
    <property type="molecule type" value="Genomic_DNA"/>
</dbReference>
<keyword evidence="1 6" id="KW-0575">Peroxidase</keyword>
<dbReference type="InterPro" id="IPR029032">
    <property type="entry name" value="AhpD-like"/>
</dbReference>
<comment type="function">
    <text evidence="6">Antioxidant protein with alkyl hydroperoxidase activity. Required for the reduction of the AhpC active site cysteine residues and for the regeneration of the AhpC enzyme activity.</text>
</comment>
<dbReference type="AlphaFoldDB" id="A0A8E0NCG9"/>
<dbReference type="GO" id="GO:0015036">
    <property type="term" value="F:disulfide oxidoreductase activity"/>
    <property type="evidence" value="ECO:0007669"/>
    <property type="project" value="TreeGrafter"/>
</dbReference>
<dbReference type="Pfam" id="PF02627">
    <property type="entry name" value="CMD"/>
    <property type="match status" value="1"/>
</dbReference>
<keyword evidence="5 6" id="KW-0676">Redox-active center</keyword>
<evidence type="ECO:0000259" key="8">
    <source>
        <dbReference type="Pfam" id="PF02627"/>
    </source>
</evidence>
<dbReference type="HAMAP" id="MF_01676">
    <property type="entry name" value="AhpD"/>
    <property type="match status" value="1"/>
</dbReference>
<protein>
    <recommendedName>
        <fullName evidence="6">Alkyl hydroperoxide reductase AhpD</fullName>
        <ecNumber evidence="6">1.11.1.28</ecNumber>
    </recommendedName>
    <alternativeName>
        <fullName evidence="6">Alkylhydroperoxidase AhpD</fullName>
    </alternativeName>
</protein>
<evidence type="ECO:0000256" key="5">
    <source>
        <dbReference type="ARBA" id="ARBA00023284"/>
    </source>
</evidence>
<name>A0A8E0NCG9_9CAUL</name>
<dbReference type="InterPro" id="IPR003779">
    <property type="entry name" value="CMD-like"/>
</dbReference>
<reference evidence="10" key="1">
    <citation type="journal article" date="2013" name="Genome Announc.">
        <title>Draft Genome Sequence of the Dimorphic Prosthecate Bacterium Brevundimonas abyssalis TAR-001T.</title>
        <authorList>
            <person name="Tsubouchi T."/>
            <person name="Nishi S."/>
            <person name="Usui K."/>
            <person name="Shimane Y."/>
            <person name="Takaki Y."/>
            <person name="Maruyama T."/>
            <person name="Hatada Y."/>
        </authorList>
    </citation>
    <scope>NUCLEOTIDE SEQUENCE [LARGE SCALE GENOMIC DNA]</scope>
    <source>
        <strain evidence="10">TAR-001</strain>
    </source>
</reference>
<keyword evidence="2 6" id="KW-0049">Antioxidant</keyword>
<dbReference type="EC" id="1.11.1.28" evidence="6"/>
<evidence type="ECO:0000256" key="2">
    <source>
        <dbReference type="ARBA" id="ARBA00022862"/>
    </source>
</evidence>
<dbReference type="Gene3D" id="1.20.1290.10">
    <property type="entry name" value="AhpD-like"/>
    <property type="match status" value="1"/>
</dbReference>
<evidence type="ECO:0000256" key="6">
    <source>
        <dbReference type="HAMAP-Rule" id="MF_01676"/>
    </source>
</evidence>
<feature type="disulfide bond" evidence="6">
    <location>
        <begin position="233"/>
        <end position="236"/>
    </location>
</feature>
<keyword evidence="4 6" id="KW-1015">Disulfide bond</keyword>
<dbReference type="InterPro" id="IPR004675">
    <property type="entry name" value="AhpD_core"/>
</dbReference>
<comment type="similarity">
    <text evidence="6">Belongs to the AhpD family.</text>
</comment>
<keyword evidence="3 6" id="KW-0560">Oxidoreductase</keyword>
<feature type="domain" description="Carboxymuconolactone decarboxylase-like" evidence="8">
    <location>
        <begin position="197"/>
        <end position="276"/>
    </location>
</feature>
<evidence type="ECO:0000256" key="3">
    <source>
        <dbReference type="ARBA" id="ARBA00023002"/>
    </source>
</evidence>
<feature type="active site" description="Cysteine sulfenic acid (-SOH) intermediate" evidence="6">
    <location>
        <position position="236"/>
    </location>
</feature>